<accession>A0A832TMB9</accession>
<dbReference type="SUPFAM" id="SSF47598">
    <property type="entry name" value="Ribbon-helix-helix"/>
    <property type="match status" value="1"/>
</dbReference>
<sequence>MEKTIKLDENTYILDMEEIHVITFKLDEDFLKTIDDLVKRLGYNNRSDLIRDAIMSYIDYLKENERSL</sequence>
<dbReference type="InterPro" id="IPR013321">
    <property type="entry name" value="Arc_rbn_hlx_hlx"/>
</dbReference>
<dbReference type="AlphaFoldDB" id="A0A832TMB9"/>
<dbReference type="OMA" id="EIHVITF"/>
<dbReference type="GO" id="GO:0006355">
    <property type="term" value="P:regulation of DNA-templated transcription"/>
    <property type="evidence" value="ECO:0007669"/>
    <property type="project" value="InterPro"/>
</dbReference>
<name>A0A832TMB9_9CREN</name>
<evidence type="ECO:0000259" key="1">
    <source>
        <dbReference type="Pfam" id="PF01402"/>
    </source>
</evidence>
<dbReference type="Gene3D" id="1.10.1220.10">
    <property type="entry name" value="Met repressor-like"/>
    <property type="match status" value="1"/>
</dbReference>
<evidence type="ECO:0000313" key="3">
    <source>
        <dbReference type="Proteomes" id="UP000646844"/>
    </source>
</evidence>
<proteinExistence type="predicted"/>
<organism evidence="2 3">
    <name type="scientific">Sulfurisphaera tokodaii</name>
    <dbReference type="NCBI Taxonomy" id="111955"/>
    <lineage>
        <taxon>Archaea</taxon>
        <taxon>Thermoproteota</taxon>
        <taxon>Thermoprotei</taxon>
        <taxon>Sulfolobales</taxon>
        <taxon>Sulfolobaceae</taxon>
        <taxon>Sulfurisphaera</taxon>
    </lineage>
</organism>
<dbReference type="CDD" id="cd22231">
    <property type="entry name" value="RHH_NikR_HicB-like"/>
    <property type="match status" value="1"/>
</dbReference>
<feature type="domain" description="Ribbon-helix-helix protein CopG" evidence="1">
    <location>
        <begin position="21"/>
        <end position="59"/>
    </location>
</feature>
<comment type="caution">
    <text evidence="2">The sequence shown here is derived from an EMBL/GenBank/DDBJ whole genome shotgun (WGS) entry which is preliminary data.</text>
</comment>
<dbReference type="Proteomes" id="UP000646844">
    <property type="component" value="Unassembled WGS sequence"/>
</dbReference>
<dbReference type="EMBL" id="DUJO01000059">
    <property type="protein sequence ID" value="HII75308.1"/>
    <property type="molecule type" value="Genomic_DNA"/>
</dbReference>
<dbReference type="GeneID" id="1460597"/>
<protein>
    <submittedName>
        <fullName evidence="2">Ribbon-helix-helix protein, CopG family</fullName>
    </submittedName>
</protein>
<dbReference type="InterPro" id="IPR010985">
    <property type="entry name" value="Ribbon_hlx_hlx"/>
</dbReference>
<gene>
    <name evidence="2" type="ORF">HA332_13310</name>
</gene>
<dbReference type="Pfam" id="PF01402">
    <property type="entry name" value="RHH_1"/>
    <property type="match status" value="1"/>
</dbReference>
<dbReference type="RefSeq" id="WP_010980599.1">
    <property type="nucleotide sequence ID" value="NZ_BAABQO010000015.1"/>
</dbReference>
<dbReference type="InterPro" id="IPR002145">
    <property type="entry name" value="CopG"/>
</dbReference>
<evidence type="ECO:0000313" key="2">
    <source>
        <dbReference type="EMBL" id="HII75308.1"/>
    </source>
</evidence>
<reference evidence="2" key="1">
    <citation type="journal article" date="2020" name="bioRxiv">
        <title>A rank-normalized archaeal taxonomy based on genome phylogeny resolves widespread incomplete and uneven classifications.</title>
        <authorList>
            <person name="Rinke C."/>
            <person name="Chuvochina M."/>
            <person name="Mussig A.J."/>
            <person name="Chaumeil P.-A."/>
            <person name="Waite D.W."/>
            <person name="Whitman W.B."/>
            <person name="Parks D.H."/>
            <person name="Hugenholtz P."/>
        </authorList>
    </citation>
    <scope>NUCLEOTIDE SEQUENCE</scope>
    <source>
        <strain evidence="2">UBA8838</strain>
    </source>
</reference>